<sequence length="85" mass="8825">MDGARVAARPGQTIAAVLLAAGQRAVRRTRFEGRPRGVFCGIGMCFDCLVVCNGESGVRSCLRPVAPGDVIETGADRPAAEADHA</sequence>
<reference evidence="2 3" key="1">
    <citation type="submission" date="2018-10" db="EMBL/GenBank/DDBJ databases">
        <title>Sequencing the genomes of 1000 actinobacteria strains.</title>
        <authorList>
            <person name="Klenk H.-P."/>
        </authorList>
    </citation>
    <scope>NUCLEOTIDE SEQUENCE [LARGE SCALE GENOMIC DNA]</scope>
    <source>
        <strain evidence="2 3">DSM 45175</strain>
    </source>
</reference>
<organism evidence="2 3">
    <name type="scientific">Micromonospora pisi</name>
    <dbReference type="NCBI Taxonomy" id="589240"/>
    <lineage>
        <taxon>Bacteria</taxon>
        <taxon>Bacillati</taxon>
        <taxon>Actinomycetota</taxon>
        <taxon>Actinomycetes</taxon>
        <taxon>Micromonosporales</taxon>
        <taxon>Micromonosporaceae</taxon>
        <taxon>Micromonospora</taxon>
    </lineage>
</organism>
<accession>A0A495JRJ1</accession>
<keyword evidence="1" id="KW-0560">Oxidoreductase</keyword>
<name>A0A495JRJ1_9ACTN</name>
<dbReference type="InterPro" id="IPR036010">
    <property type="entry name" value="2Fe-2S_ferredoxin-like_sf"/>
</dbReference>
<dbReference type="Gene3D" id="3.10.20.440">
    <property type="entry name" value="2Fe-2S iron-sulphur cluster binding domain, sarcosine oxidase, alpha subunit, N-terminal domain"/>
    <property type="match status" value="1"/>
</dbReference>
<protein>
    <submittedName>
        <fullName evidence="2">2Fe-2S iron-sulfur cluster protein</fullName>
    </submittedName>
</protein>
<gene>
    <name evidence="2" type="ORF">BDK92_5648</name>
</gene>
<evidence type="ECO:0000313" key="3">
    <source>
        <dbReference type="Proteomes" id="UP000277671"/>
    </source>
</evidence>
<keyword evidence="3" id="KW-1185">Reference proteome</keyword>
<dbReference type="Pfam" id="PF13510">
    <property type="entry name" value="Fer2_4"/>
    <property type="match status" value="1"/>
</dbReference>
<proteinExistence type="predicted"/>
<evidence type="ECO:0000313" key="2">
    <source>
        <dbReference type="EMBL" id="RKR91255.1"/>
    </source>
</evidence>
<dbReference type="GO" id="GO:0016491">
    <property type="term" value="F:oxidoreductase activity"/>
    <property type="evidence" value="ECO:0007669"/>
    <property type="project" value="UniProtKB-KW"/>
</dbReference>
<dbReference type="AlphaFoldDB" id="A0A495JRJ1"/>
<dbReference type="GO" id="GO:0051536">
    <property type="term" value="F:iron-sulfur cluster binding"/>
    <property type="evidence" value="ECO:0007669"/>
    <property type="project" value="InterPro"/>
</dbReference>
<dbReference type="Proteomes" id="UP000277671">
    <property type="component" value="Unassembled WGS sequence"/>
</dbReference>
<comment type="caution">
    <text evidence="2">The sequence shown here is derived from an EMBL/GenBank/DDBJ whole genome shotgun (WGS) entry which is preliminary data.</text>
</comment>
<dbReference type="InterPro" id="IPR042204">
    <property type="entry name" value="2Fe-2S-bd_N"/>
</dbReference>
<dbReference type="EMBL" id="RBKT01000001">
    <property type="protein sequence ID" value="RKR91255.1"/>
    <property type="molecule type" value="Genomic_DNA"/>
</dbReference>
<dbReference type="SUPFAM" id="SSF54292">
    <property type="entry name" value="2Fe-2S ferredoxin-like"/>
    <property type="match status" value="1"/>
</dbReference>
<evidence type="ECO:0000256" key="1">
    <source>
        <dbReference type="ARBA" id="ARBA00023002"/>
    </source>
</evidence>